<dbReference type="EMBL" id="JAPEVG010000834">
    <property type="protein sequence ID" value="KAJ8455042.1"/>
    <property type="molecule type" value="Genomic_DNA"/>
</dbReference>
<dbReference type="Proteomes" id="UP001215151">
    <property type="component" value="Unassembled WGS sequence"/>
</dbReference>
<organism evidence="2 3">
    <name type="scientific">Trametes cubensis</name>
    <dbReference type="NCBI Taxonomy" id="1111947"/>
    <lineage>
        <taxon>Eukaryota</taxon>
        <taxon>Fungi</taxon>
        <taxon>Dikarya</taxon>
        <taxon>Basidiomycota</taxon>
        <taxon>Agaricomycotina</taxon>
        <taxon>Agaricomycetes</taxon>
        <taxon>Polyporales</taxon>
        <taxon>Polyporaceae</taxon>
        <taxon>Trametes</taxon>
    </lineage>
</organism>
<name>A0AAD7X582_9APHY</name>
<feature type="region of interest" description="Disordered" evidence="1">
    <location>
        <begin position="1"/>
        <end position="46"/>
    </location>
</feature>
<reference evidence="2" key="1">
    <citation type="submission" date="2022-11" db="EMBL/GenBank/DDBJ databases">
        <title>Genome Sequence of Cubamyces cubensis.</title>
        <authorList>
            <person name="Buettner E."/>
        </authorList>
    </citation>
    <scope>NUCLEOTIDE SEQUENCE</scope>
    <source>
        <strain evidence="2">MPL-01</strain>
    </source>
</reference>
<sequence length="108" mass="11724">MTSRNELTYPPSAHLSSDESGLAKSSSSEAQPVALPTRPDSRHVSYPHGANIWARSAHSRGLHTLPSSATSFLSPVSAAELQVCHFAHEIGHAYPRPHTILHNIRIRA</sequence>
<evidence type="ECO:0000313" key="2">
    <source>
        <dbReference type="EMBL" id="KAJ8455042.1"/>
    </source>
</evidence>
<protein>
    <submittedName>
        <fullName evidence="2">Uncharacterized protein</fullName>
    </submittedName>
</protein>
<accession>A0AAD7X582</accession>
<proteinExistence type="predicted"/>
<dbReference type="AlphaFoldDB" id="A0AAD7X582"/>
<gene>
    <name evidence="2" type="ORF">ONZ51_g12676</name>
</gene>
<evidence type="ECO:0000256" key="1">
    <source>
        <dbReference type="SAM" id="MobiDB-lite"/>
    </source>
</evidence>
<comment type="caution">
    <text evidence="2">The sequence shown here is derived from an EMBL/GenBank/DDBJ whole genome shotgun (WGS) entry which is preliminary data.</text>
</comment>
<keyword evidence="3" id="KW-1185">Reference proteome</keyword>
<feature type="compositionally biased region" description="Polar residues" evidence="1">
    <location>
        <begin position="14"/>
        <end position="30"/>
    </location>
</feature>
<evidence type="ECO:0000313" key="3">
    <source>
        <dbReference type="Proteomes" id="UP001215151"/>
    </source>
</evidence>